<name>A0AAV0IXT1_9ROSI</name>
<keyword evidence="11" id="KW-1185">Reference proteome</keyword>
<evidence type="ECO:0000259" key="9">
    <source>
        <dbReference type="PROSITE" id="PS51473"/>
    </source>
</evidence>
<evidence type="ECO:0000313" key="10">
    <source>
        <dbReference type="EMBL" id="CAI0401528.1"/>
    </source>
</evidence>
<dbReference type="PANTHER" id="PTHR32080:SF27">
    <property type="entry name" value="OS01G0548750 PROTEIN"/>
    <property type="match status" value="1"/>
</dbReference>
<accession>A0AAV0IXT1</accession>
<proteinExistence type="inferred from homology"/>
<comment type="similarity">
    <text evidence="8">Belongs to the cysteine-rich repeat secretory protein family. Plasmodesmata-located proteins (PDLD) subfamily.</text>
</comment>
<evidence type="ECO:0000256" key="8">
    <source>
        <dbReference type="ARBA" id="ARBA00038393"/>
    </source>
</evidence>
<comment type="subcellular location">
    <subcellularLocation>
        <location evidence="7">Cell junction</location>
        <location evidence="7">Plasmodesma</location>
    </subcellularLocation>
    <subcellularLocation>
        <location evidence="1">Cell membrane</location>
        <topology evidence="1">Single-pass type I membrane protein</topology>
    </subcellularLocation>
</comment>
<dbReference type="GO" id="GO:0005886">
    <property type="term" value="C:plasma membrane"/>
    <property type="evidence" value="ECO:0007669"/>
    <property type="project" value="UniProtKB-SubCell"/>
</dbReference>
<dbReference type="GO" id="GO:0009506">
    <property type="term" value="C:plasmodesma"/>
    <property type="evidence" value="ECO:0007669"/>
    <property type="project" value="UniProtKB-SubCell"/>
</dbReference>
<evidence type="ECO:0000256" key="2">
    <source>
        <dbReference type="ARBA" id="ARBA00022581"/>
    </source>
</evidence>
<protein>
    <recommendedName>
        <fullName evidence="9">Gnk2-homologous domain-containing protein</fullName>
    </recommendedName>
</protein>
<feature type="domain" description="Gnk2-homologous" evidence="9">
    <location>
        <begin position="8"/>
        <end position="106"/>
    </location>
</feature>
<evidence type="ECO:0000256" key="7">
    <source>
        <dbReference type="ARBA" id="ARBA00024184"/>
    </source>
</evidence>
<dbReference type="Proteomes" id="UP001154282">
    <property type="component" value="Unassembled WGS sequence"/>
</dbReference>
<dbReference type="CDD" id="cd23509">
    <property type="entry name" value="Gnk2-like"/>
    <property type="match status" value="1"/>
</dbReference>
<evidence type="ECO:0000313" key="11">
    <source>
        <dbReference type="Proteomes" id="UP001154282"/>
    </source>
</evidence>
<sequence>MVSSDPEINLLSIACSQYKVGSFPLFAANINSSFSQLRDQLKNGENKYFATVQQPAGEEPVYAIVQCMKYLSTADCLACFNDAFTRILNCSAASGAHVILDGCFLS</sequence>
<dbReference type="EMBL" id="CAMGYJ010000004">
    <property type="protein sequence ID" value="CAI0401528.1"/>
    <property type="molecule type" value="Genomic_DNA"/>
</dbReference>
<dbReference type="PROSITE" id="PS51473">
    <property type="entry name" value="GNK2"/>
    <property type="match status" value="1"/>
</dbReference>
<evidence type="ECO:0000256" key="1">
    <source>
        <dbReference type="ARBA" id="ARBA00004251"/>
    </source>
</evidence>
<keyword evidence="2" id="KW-0945">Host-virus interaction</keyword>
<dbReference type="Pfam" id="PF01657">
    <property type="entry name" value="Stress-antifung"/>
    <property type="match status" value="1"/>
</dbReference>
<dbReference type="InterPro" id="IPR002902">
    <property type="entry name" value="GNK2"/>
</dbReference>
<keyword evidence="4" id="KW-0677">Repeat</keyword>
<keyword evidence="3" id="KW-0732">Signal</keyword>
<dbReference type="AlphaFoldDB" id="A0AAV0IXT1"/>
<dbReference type="InterPro" id="IPR051378">
    <property type="entry name" value="Cell2Cell_Antifungal"/>
</dbReference>
<evidence type="ECO:0000256" key="5">
    <source>
        <dbReference type="ARBA" id="ARBA00022949"/>
    </source>
</evidence>
<organism evidence="10 11">
    <name type="scientific">Linum tenue</name>
    <dbReference type="NCBI Taxonomy" id="586396"/>
    <lineage>
        <taxon>Eukaryota</taxon>
        <taxon>Viridiplantae</taxon>
        <taxon>Streptophyta</taxon>
        <taxon>Embryophyta</taxon>
        <taxon>Tracheophyta</taxon>
        <taxon>Spermatophyta</taxon>
        <taxon>Magnoliopsida</taxon>
        <taxon>eudicotyledons</taxon>
        <taxon>Gunneridae</taxon>
        <taxon>Pentapetalae</taxon>
        <taxon>rosids</taxon>
        <taxon>fabids</taxon>
        <taxon>Malpighiales</taxon>
        <taxon>Linaceae</taxon>
        <taxon>Linum</taxon>
    </lineage>
</organism>
<keyword evidence="5" id="KW-0965">Cell junction</keyword>
<evidence type="ECO:0000256" key="6">
    <source>
        <dbReference type="ARBA" id="ARBA00023157"/>
    </source>
</evidence>
<reference evidence="10" key="1">
    <citation type="submission" date="2022-08" db="EMBL/GenBank/DDBJ databases">
        <authorList>
            <person name="Gutierrez-Valencia J."/>
        </authorList>
    </citation>
    <scope>NUCLEOTIDE SEQUENCE</scope>
</reference>
<gene>
    <name evidence="10" type="ORF">LITE_LOCUS11240</name>
</gene>
<evidence type="ECO:0000256" key="4">
    <source>
        <dbReference type="ARBA" id="ARBA00022737"/>
    </source>
</evidence>
<dbReference type="InterPro" id="IPR038408">
    <property type="entry name" value="GNK2_sf"/>
</dbReference>
<dbReference type="PANTHER" id="PTHR32080">
    <property type="entry name" value="ANTIFUNGAL PROTEIN GINKBILOBIN-2-LIKE"/>
    <property type="match status" value="1"/>
</dbReference>
<evidence type="ECO:0000256" key="3">
    <source>
        <dbReference type="ARBA" id="ARBA00022729"/>
    </source>
</evidence>
<dbReference type="Gene3D" id="3.30.430.20">
    <property type="entry name" value="Gnk2 domain, C-X8-C-X2-C motif"/>
    <property type="match status" value="1"/>
</dbReference>
<keyword evidence="6" id="KW-1015">Disulfide bond</keyword>
<comment type="caution">
    <text evidence="10">The sequence shown here is derived from an EMBL/GenBank/DDBJ whole genome shotgun (WGS) entry which is preliminary data.</text>
</comment>